<dbReference type="Proteomes" id="UP000585665">
    <property type="component" value="Unassembled WGS sequence"/>
</dbReference>
<dbReference type="Gene3D" id="1.10.10.2520">
    <property type="entry name" value="Cell wall hydrolase SleB, domain 1"/>
    <property type="match status" value="1"/>
</dbReference>
<dbReference type="Pfam" id="PF07486">
    <property type="entry name" value="Hydrolase_2"/>
    <property type="match status" value="1"/>
</dbReference>
<feature type="domain" description="Cell wall hydrolase SleB" evidence="1">
    <location>
        <begin position="18"/>
        <end position="129"/>
    </location>
</feature>
<dbReference type="InterPro" id="IPR042047">
    <property type="entry name" value="SleB_dom1"/>
</dbReference>
<dbReference type="RefSeq" id="WP_176613293.1">
    <property type="nucleotide sequence ID" value="NZ_JABXXR010000037.1"/>
</dbReference>
<comment type="caution">
    <text evidence="2">The sequence shown here is derived from an EMBL/GenBank/DDBJ whole genome shotgun (WGS) entry which is preliminary data.</text>
</comment>
<sequence>MLDPAEVAARTAWGEARGEGLSGMQAVLNAIGNRAAYPGWWGHGIAGVCLAPGQFSCWNVDDPNREKLISVDVADKVFLAALNLARRLCAAELPDLTTGADSYYAAGSRRPLWARDAFFKISIGRHRFYRVGLMGDGR</sequence>
<organism evidence="2 3">
    <name type="scientific">Ameyamaea chiangmaiensis</name>
    <dbReference type="NCBI Taxonomy" id="442969"/>
    <lineage>
        <taxon>Bacteria</taxon>
        <taxon>Pseudomonadati</taxon>
        <taxon>Pseudomonadota</taxon>
        <taxon>Alphaproteobacteria</taxon>
        <taxon>Acetobacterales</taxon>
        <taxon>Acetobacteraceae</taxon>
        <taxon>Ameyamaea</taxon>
    </lineage>
</organism>
<evidence type="ECO:0000313" key="3">
    <source>
        <dbReference type="Proteomes" id="UP000585665"/>
    </source>
</evidence>
<reference evidence="2 3" key="1">
    <citation type="submission" date="2020-06" db="EMBL/GenBank/DDBJ databases">
        <title>Description of novel acetic acid bacteria.</title>
        <authorList>
            <person name="Sombolestani A."/>
        </authorList>
    </citation>
    <scope>NUCLEOTIDE SEQUENCE [LARGE SCALE GENOMIC DNA]</scope>
    <source>
        <strain evidence="2 3">LMG 27010</strain>
    </source>
</reference>
<evidence type="ECO:0000313" key="2">
    <source>
        <dbReference type="EMBL" id="NVN40324.1"/>
    </source>
</evidence>
<proteinExistence type="predicted"/>
<dbReference type="InterPro" id="IPR011105">
    <property type="entry name" value="Cell_wall_hydrolase_SleB"/>
</dbReference>
<name>A0A850P8L8_9PROT</name>
<dbReference type="EMBL" id="JABXXR010000037">
    <property type="protein sequence ID" value="NVN40324.1"/>
    <property type="molecule type" value="Genomic_DNA"/>
</dbReference>
<keyword evidence="2" id="KW-0378">Hydrolase</keyword>
<dbReference type="GO" id="GO:0016787">
    <property type="term" value="F:hydrolase activity"/>
    <property type="evidence" value="ECO:0007669"/>
    <property type="project" value="UniProtKB-KW"/>
</dbReference>
<accession>A0A850P8L8</accession>
<protein>
    <submittedName>
        <fullName evidence="2">Cell wall hydrolase</fullName>
    </submittedName>
</protein>
<gene>
    <name evidence="2" type="ORF">HUK82_07075</name>
</gene>
<dbReference type="AlphaFoldDB" id="A0A850P8L8"/>
<evidence type="ECO:0000259" key="1">
    <source>
        <dbReference type="Pfam" id="PF07486"/>
    </source>
</evidence>
<keyword evidence="3" id="KW-1185">Reference proteome</keyword>